<organism evidence="1 2">
    <name type="scientific">Candidatus Taylorbacteria bacterium RIFCSPLOWO2_12_FULL_43_20</name>
    <dbReference type="NCBI Taxonomy" id="1802332"/>
    <lineage>
        <taxon>Bacteria</taxon>
        <taxon>Candidatus Tayloriibacteriota</taxon>
    </lineage>
</organism>
<protein>
    <submittedName>
        <fullName evidence="1">Uncharacterized protein</fullName>
    </submittedName>
</protein>
<dbReference type="AlphaFoldDB" id="A0A1G2P2S6"/>
<gene>
    <name evidence="1" type="ORF">A3G52_00525</name>
</gene>
<evidence type="ECO:0000313" key="1">
    <source>
        <dbReference type="EMBL" id="OHA42645.1"/>
    </source>
</evidence>
<dbReference type="Proteomes" id="UP000177269">
    <property type="component" value="Unassembled WGS sequence"/>
</dbReference>
<accession>A0A1G2P2S6</accession>
<sequence>MEALLVSISTSFLLKTTHQIKIQASPSPKGLGFFFTSVENKLDWDEKFLGVCMKKMNTRGGKKKSTTLEPSPLAAVMLGKGRGYCSAFPDRLDVRQMKKEEREERRKYGR</sequence>
<name>A0A1G2P2S6_9BACT</name>
<evidence type="ECO:0000313" key="2">
    <source>
        <dbReference type="Proteomes" id="UP000177269"/>
    </source>
</evidence>
<proteinExistence type="predicted"/>
<comment type="caution">
    <text evidence="1">The sequence shown here is derived from an EMBL/GenBank/DDBJ whole genome shotgun (WGS) entry which is preliminary data.</text>
</comment>
<dbReference type="EMBL" id="MHSK01000008">
    <property type="protein sequence ID" value="OHA42645.1"/>
    <property type="molecule type" value="Genomic_DNA"/>
</dbReference>
<reference evidence="1 2" key="1">
    <citation type="journal article" date="2016" name="Nat. Commun.">
        <title>Thousands of microbial genomes shed light on interconnected biogeochemical processes in an aquifer system.</title>
        <authorList>
            <person name="Anantharaman K."/>
            <person name="Brown C.T."/>
            <person name="Hug L.A."/>
            <person name="Sharon I."/>
            <person name="Castelle C.J."/>
            <person name="Probst A.J."/>
            <person name="Thomas B.C."/>
            <person name="Singh A."/>
            <person name="Wilkins M.J."/>
            <person name="Karaoz U."/>
            <person name="Brodie E.L."/>
            <person name="Williams K.H."/>
            <person name="Hubbard S.S."/>
            <person name="Banfield J.F."/>
        </authorList>
    </citation>
    <scope>NUCLEOTIDE SEQUENCE [LARGE SCALE GENOMIC DNA]</scope>
</reference>